<feature type="repeat" description="TPR" evidence="1">
    <location>
        <begin position="117"/>
        <end position="150"/>
    </location>
</feature>
<evidence type="ECO:0000313" key="3">
    <source>
        <dbReference type="Proteomes" id="UP001501153"/>
    </source>
</evidence>
<evidence type="ECO:0000313" key="2">
    <source>
        <dbReference type="EMBL" id="GAA4356869.1"/>
    </source>
</evidence>
<dbReference type="Gene3D" id="1.25.40.10">
    <property type="entry name" value="Tetratricopeptide repeat domain"/>
    <property type="match status" value="1"/>
</dbReference>
<comment type="caution">
    <text evidence="2">The sequence shown here is derived from an EMBL/GenBank/DDBJ whole genome shotgun (WGS) entry which is preliminary data.</text>
</comment>
<dbReference type="SUPFAM" id="SSF48452">
    <property type="entry name" value="TPR-like"/>
    <property type="match status" value="1"/>
</dbReference>
<dbReference type="Proteomes" id="UP001501153">
    <property type="component" value="Unassembled WGS sequence"/>
</dbReference>
<dbReference type="SMART" id="SM00028">
    <property type="entry name" value="TPR"/>
    <property type="match status" value="3"/>
</dbReference>
<dbReference type="InterPro" id="IPR019734">
    <property type="entry name" value="TPR_rpt"/>
</dbReference>
<accession>A0ABP8IDS0</accession>
<organism evidence="2 3">
    <name type="scientific">Hymenobacter saemangeumensis</name>
    <dbReference type="NCBI Taxonomy" id="1084522"/>
    <lineage>
        <taxon>Bacteria</taxon>
        <taxon>Pseudomonadati</taxon>
        <taxon>Bacteroidota</taxon>
        <taxon>Cytophagia</taxon>
        <taxon>Cytophagales</taxon>
        <taxon>Hymenobacteraceae</taxon>
        <taxon>Hymenobacter</taxon>
    </lineage>
</organism>
<dbReference type="EMBL" id="BAABGZ010000021">
    <property type="protein sequence ID" value="GAA4356869.1"/>
    <property type="molecule type" value="Genomic_DNA"/>
</dbReference>
<proteinExistence type="predicted"/>
<dbReference type="PROSITE" id="PS50005">
    <property type="entry name" value="TPR"/>
    <property type="match status" value="1"/>
</dbReference>
<sequence>MLGAQGFAQSPKEQALAKGLEAIKLMDNGKIPESIKLLEEARVLDPNRYDYPYELAYAHYSQEEYKVAISLLEPLLRHKSCSDKTFQLLGNSYDMTGDAKKAIATYEAGLHKFPASGPLHLEMGNMEMGQERYQPALEYYEKGIELAPQFPSNYYWAAKLYLSSSAKMWGLMYGELFMNLERNSKRTAEMSKLLYDTYKSGITFPSDSSVSVNFSSHVMSIGDFGKGKKFKMPYSITYGTTMALAVSQQRAVNLRTLNLIRSNFISHYYQLKNEEKHPRNILFDYQQQMAQAGHAEAYNYWLLMKGEEDSFIKWRTVSQGQWDKFVEWYSANPLPVDARHKFVRSQF</sequence>
<dbReference type="Pfam" id="PF13432">
    <property type="entry name" value="TPR_16"/>
    <property type="match status" value="1"/>
</dbReference>
<evidence type="ECO:0000256" key="1">
    <source>
        <dbReference type="PROSITE-ProRule" id="PRU00339"/>
    </source>
</evidence>
<keyword evidence="3" id="KW-1185">Reference proteome</keyword>
<protein>
    <recommendedName>
        <fullName evidence="4">Tetratricopeptide repeat protein</fullName>
    </recommendedName>
</protein>
<gene>
    <name evidence="2" type="ORF">GCM10023185_21060</name>
</gene>
<dbReference type="InterPro" id="IPR011990">
    <property type="entry name" value="TPR-like_helical_dom_sf"/>
</dbReference>
<evidence type="ECO:0008006" key="4">
    <source>
        <dbReference type="Google" id="ProtNLM"/>
    </source>
</evidence>
<name>A0ABP8IDS0_9BACT</name>
<reference evidence="3" key="1">
    <citation type="journal article" date="2019" name="Int. J. Syst. Evol. Microbiol.">
        <title>The Global Catalogue of Microorganisms (GCM) 10K type strain sequencing project: providing services to taxonomists for standard genome sequencing and annotation.</title>
        <authorList>
            <consortium name="The Broad Institute Genomics Platform"/>
            <consortium name="The Broad Institute Genome Sequencing Center for Infectious Disease"/>
            <person name="Wu L."/>
            <person name="Ma J."/>
        </authorList>
    </citation>
    <scope>NUCLEOTIDE SEQUENCE [LARGE SCALE GENOMIC DNA]</scope>
    <source>
        <strain evidence="3">JCM 17923</strain>
    </source>
</reference>
<keyword evidence="1" id="KW-0802">TPR repeat</keyword>